<sequence>MSRGKAQLTNKQKGLRVTVKLTIQNRQAAVSVVPSASSLVIRALKEPPRDRKKEKNIKHSKSIPLDDIIEIARTMRARSLAKELRGTVLEILGTAFSVGCQVDGRSPKDVSDDVKAGEIDIPEE</sequence>
<evidence type="ECO:0000256" key="2">
    <source>
        <dbReference type="ARBA" id="ARBA00022980"/>
    </source>
</evidence>
<keyword evidence="3" id="KW-0687">Ribonucleoprotein</keyword>
<evidence type="ECO:0000256" key="4">
    <source>
        <dbReference type="SAM" id="MobiDB-lite"/>
    </source>
</evidence>
<feature type="region of interest" description="Disordered" evidence="4">
    <location>
        <begin position="103"/>
        <end position="124"/>
    </location>
</feature>
<dbReference type="Gene3D" id="3.30.1550.10">
    <property type="entry name" value="Ribosomal protein L11/L12, N-terminal domain"/>
    <property type="match status" value="1"/>
</dbReference>
<feature type="compositionally biased region" description="Basic and acidic residues" evidence="4">
    <location>
        <begin position="105"/>
        <end position="118"/>
    </location>
</feature>
<dbReference type="PANTHER" id="PTHR11661:SF2">
    <property type="entry name" value="LARGE RIBOSOMAL SUBUNIT PROTEIN UL11"/>
    <property type="match status" value="1"/>
</dbReference>
<keyword evidence="7" id="KW-1185">Reference proteome</keyword>
<evidence type="ECO:0000313" key="7">
    <source>
        <dbReference type="Proteomes" id="UP000001294"/>
    </source>
</evidence>
<gene>
    <name evidence="6" type="ORF">PMAA_053340</name>
</gene>
<comment type="similarity">
    <text evidence="1">Belongs to the universal ribosomal protein uL11 family.</text>
</comment>
<reference evidence="7" key="1">
    <citation type="journal article" date="2015" name="Genome Announc.">
        <title>Genome sequence of the AIDS-associated pathogen Penicillium marneffei (ATCC18224) and its near taxonomic relative Talaromyces stipitatus (ATCC10500).</title>
        <authorList>
            <person name="Nierman W.C."/>
            <person name="Fedorova-Abrams N.D."/>
            <person name="Andrianopoulos A."/>
        </authorList>
    </citation>
    <scope>NUCLEOTIDE SEQUENCE [LARGE SCALE GENOMIC DNA]</scope>
    <source>
        <strain evidence="7">ATCC 18224 / CBS 334.59 / QM 7333</strain>
    </source>
</reference>
<dbReference type="AlphaFoldDB" id="B6QNN9"/>
<dbReference type="GO" id="GO:0006412">
    <property type="term" value="P:translation"/>
    <property type="evidence" value="ECO:0007669"/>
    <property type="project" value="InterPro"/>
</dbReference>
<dbReference type="PANTHER" id="PTHR11661">
    <property type="entry name" value="60S RIBOSOMAL PROTEIN L12"/>
    <property type="match status" value="1"/>
</dbReference>
<dbReference type="GO" id="GO:0022625">
    <property type="term" value="C:cytosolic large ribosomal subunit"/>
    <property type="evidence" value="ECO:0007669"/>
    <property type="project" value="TreeGrafter"/>
</dbReference>
<dbReference type="Proteomes" id="UP000001294">
    <property type="component" value="Unassembled WGS sequence"/>
</dbReference>
<dbReference type="InterPro" id="IPR020783">
    <property type="entry name" value="Ribosomal_uL11_C"/>
</dbReference>
<dbReference type="EMBL" id="DS995903">
    <property type="protein sequence ID" value="EEA21527.1"/>
    <property type="molecule type" value="Genomic_DNA"/>
</dbReference>
<dbReference type="InterPro" id="IPR036796">
    <property type="entry name" value="Ribosomal_uL11_N_sf"/>
</dbReference>
<evidence type="ECO:0000313" key="6">
    <source>
        <dbReference type="EMBL" id="EEA21527.1"/>
    </source>
</evidence>
<dbReference type="Pfam" id="PF00298">
    <property type="entry name" value="Ribosomal_L11"/>
    <property type="match status" value="1"/>
</dbReference>
<evidence type="ECO:0000256" key="3">
    <source>
        <dbReference type="ARBA" id="ARBA00023274"/>
    </source>
</evidence>
<evidence type="ECO:0000259" key="5">
    <source>
        <dbReference type="Pfam" id="PF00298"/>
    </source>
</evidence>
<keyword evidence="2 6" id="KW-0689">Ribosomal protein</keyword>
<dbReference type="Gene3D" id="1.10.10.250">
    <property type="entry name" value="Ribosomal protein L11, C-terminal domain"/>
    <property type="match status" value="1"/>
</dbReference>
<protein>
    <submittedName>
        <fullName evidence="6">60S ribosomal protein L12</fullName>
    </submittedName>
</protein>
<dbReference type="SUPFAM" id="SSF46906">
    <property type="entry name" value="Ribosomal protein L11, C-terminal domain"/>
    <property type="match status" value="1"/>
</dbReference>
<dbReference type="GO" id="GO:0070180">
    <property type="term" value="F:large ribosomal subunit rRNA binding"/>
    <property type="evidence" value="ECO:0007669"/>
    <property type="project" value="TreeGrafter"/>
</dbReference>
<dbReference type="SUPFAM" id="SSF54747">
    <property type="entry name" value="Ribosomal L11/L12e N-terminal domain"/>
    <property type="match status" value="1"/>
</dbReference>
<dbReference type="GO" id="GO:0003735">
    <property type="term" value="F:structural constituent of ribosome"/>
    <property type="evidence" value="ECO:0007669"/>
    <property type="project" value="InterPro"/>
</dbReference>
<dbReference type="InterPro" id="IPR036769">
    <property type="entry name" value="Ribosomal_uL11_C_sf"/>
</dbReference>
<evidence type="ECO:0000256" key="1">
    <source>
        <dbReference type="ARBA" id="ARBA00010537"/>
    </source>
</evidence>
<organism evidence="6 7">
    <name type="scientific">Talaromyces marneffei (strain ATCC 18224 / CBS 334.59 / QM 7333)</name>
    <name type="common">Penicillium marneffei</name>
    <dbReference type="NCBI Taxonomy" id="441960"/>
    <lineage>
        <taxon>Eukaryota</taxon>
        <taxon>Fungi</taxon>
        <taxon>Dikarya</taxon>
        <taxon>Ascomycota</taxon>
        <taxon>Pezizomycotina</taxon>
        <taxon>Eurotiomycetes</taxon>
        <taxon>Eurotiomycetidae</taxon>
        <taxon>Eurotiales</taxon>
        <taxon>Trichocomaceae</taxon>
        <taxon>Talaromyces</taxon>
        <taxon>Talaromyces sect. Talaromyces</taxon>
    </lineage>
</organism>
<name>B6QNN9_TALMQ</name>
<proteinExistence type="inferred from homology"/>
<dbReference type="InterPro" id="IPR000911">
    <property type="entry name" value="Ribosomal_uL11"/>
</dbReference>
<dbReference type="SMART" id="SM00649">
    <property type="entry name" value="RL11"/>
    <property type="match status" value="1"/>
</dbReference>
<feature type="domain" description="Large ribosomal subunit protein uL11 C-terminal" evidence="5">
    <location>
        <begin position="33"/>
        <end position="102"/>
    </location>
</feature>
<dbReference type="VEuPathDB" id="FungiDB:PMAA_053340"/>
<accession>B6QNN9</accession>
<dbReference type="HOGENOM" id="CLU_074237_5_1_1"/>
<dbReference type="FunFam" id="1.10.10.250:FF:000002">
    <property type="entry name" value="60S ribosomal protein L12"/>
    <property type="match status" value="1"/>
</dbReference>